<dbReference type="Proteomes" id="UP000005240">
    <property type="component" value="Unassembled WGS sequence"/>
</dbReference>
<name>A0A0C4F987_PUCT1</name>
<feature type="non-terminal residue" evidence="1">
    <location>
        <position position="113"/>
    </location>
</feature>
<evidence type="ECO:0000313" key="3">
    <source>
        <dbReference type="Proteomes" id="UP000005240"/>
    </source>
</evidence>
<sequence length="113" mass="11942">MSNPTLSRTSPSAPPAFPHIIVPDSTPDLQHLTSHTLCLAPNSQSLATASTPVPPAGGTRFGCRGSPANAPLLPVHECSPPQSSPVFLLRFKYLIRNPQSVICDACIPSARDF</sequence>
<reference evidence="2 3" key="3">
    <citation type="journal article" date="2017" name="G3 (Bethesda)">
        <title>Comparative analysis highlights variable genome content of wheat rusts and divergence of the mating loci.</title>
        <authorList>
            <person name="Cuomo C.A."/>
            <person name="Bakkeren G."/>
            <person name="Khalil H.B."/>
            <person name="Panwar V."/>
            <person name="Joly D."/>
            <person name="Linning R."/>
            <person name="Sakthikumar S."/>
            <person name="Song X."/>
            <person name="Adiconis X."/>
            <person name="Fan L."/>
            <person name="Goldberg J.M."/>
            <person name="Levin J.Z."/>
            <person name="Young S."/>
            <person name="Zeng Q."/>
            <person name="Anikster Y."/>
            <person name="Bruce M."/>
            <person name="Wang M."/>
            <person name="Yin C."/>
            <person name="McCallum B."/>
            <person name="Szabo L.J."/>
            <person name="Hulbert S."/>
            <person name="Chen X."/>
            <person name="Fellers J.P."/>
        </authorList>
    </citation>
    <scope>NUCLEOTIDE SEQUENCE</scope>
    <source>
        <strain evidence="2">isolate 1-1 / race 1 (BBBD)</strain>
        <strain evidence="3">Isolate 1-1 / race 1 (BBBD)</strain>
    </source>
</reference>
<evidence type="ECO:0000313" key="2">
    <source>
        <dbReference type="EnsemblFungi" id="PTTG_09756-t43_1-p1"/>
    </source>
</evidence>
<reference evidence="1" key="1">
    <citation type="submission" date="2009-11" db="EMBL/GenBank/DDBJ databases">
        <authorList>
            <consortium name="The Broad Institute Genome Sequencing Platform"/>
            <person name="Ward D."/>
            <person name="Feldgarden M."/>
            <person name="Earl A."/>
            <person name="Young S.K."/>
            <person name="Zeng Q."/>
            <person name="Koehrsen M."/>
            <person name="Alvarado L."/>
            <person name="Berlin A."/>
            <person name="Bochicchio J."/>
            <person name="Borenstein D."/>
            <person name="Chapman S.B."/>
            <person name="Chen Z."/>
            <person name="Engels R."/>
            <person name="Freedman E."/>
            <person name="Gellesch M."/>
            <person name="Goldberg J."/>
            <person name="Griggs A."/>
            <person name="Gujja S."/>
            <person name="Heilman E."/>
            <person name="Heiman D."/>
            <person name="Hepburn T."/>
            <person name="Howarth C."/>
            <person name="Jen D."/>
            <person name="Larson L."/>
            <person name="Lewis B."/>
            <person name="Mehta T."/>
            <person name="Park D."/>
            <person name="Pearson M."/>
            <person name="Roberts A."/>
            <person name="Saif S."/>
            <person name="Shea T."/>
            <person name="Shenoy N."/>
            <person name="Sisk P."/>
            <person name="Stolte C."/>
            <person name="Sykes S."/>
            <person name="Thomson T."/>
            <person name="Walk T."/>
            <person name="White J."/>
            <person name="Yandava C."/>
            <person name="Izard J."/>
            <person name="Baranova O.V."/>
            <person name="Blanton J.M."/>
            <person name="Tanner A.C."/>
            <person name="Dewhirst F.E."/>
            <person name="Haas B."/>
            <person name="Nusbaum C."/>
            <person name="Birren B."/>
        </authorList>
    </citation>
    <scope>NUCLEOTIDE SEQUENCE [LARGE SCALE GENOMIC DNA]</scope>
    <source>
        <strain evidence="1">1-1 BBBD Race 1</strain>
    </source>
</reference>
<keyword evidence="3" id="KW-1185">Reference proteome</keyword>
<proteinExistence type="predicted"/>
<accession>A0A180GM94</accession>
<dbReference type="EnsemblFungi" id="PTTG_09756-t43_1">
    <property type="protein sequence ID" value="PTTG_09756-t43_1-p1"/>
    <property type="gene ID" value="PTTG_09756"/>
</dbReference>
<dbReference type="EMBL" id="ADAS02000049">
    <property type="protein sequence ID" value="OAV93588.1"/>
    <property type="molecule type" value="Genomic_DNA"/>
</dbReference>
<protein>
    <submittedName>
        <fullName evidence="1 2">Uncharacterized protein</fullName>
    </submittedName>
</protein>
<accession>A0A0C4F987</accession>
<reference evidence="2" key="4">
    <citation type="submission" date="2025-05" db="UniProtKB">
        <authorList>
            <consortium name="EnsemblFungi"/>
        </authorList>
    </citation>
    <scope>IDENTIFICATION</scope>
    <source>
        <strain evidence="2">isolate 1-1 / race 1 (BBBD)</strain>
    </source>
</reference>
<dbReference type="AlphaFoldDB" id="A0A0C4F987"/>
<gene>
    <name evidence="1" type="ORF">PTTG_09756</name>
</gene>
<evidence type="ECO:0000313" key="1">
    <source>
        <dbReference type="EMBL" id="OAV93588.1"/>
    </source>
</evidence>
<organism evidence="1">
    <name type="scientific">Puccinia triticina (isolate 1-1 / race 1 (BBBD))</name>
    <name type="common">Brown leaf rust fungus</name>
    <dbReference type="NCBI Taxonomy" id="630390"/>
    <lineage>
        <taxon>Eukaryota</taxon>
        <taxon>Fungi</taxon>
        <taxon>Dikarya</taxon>
        <taxon>Basidiomycota</taxon>
        <taxon>Pucciniomycotina</taxon>
        <taxon>Pucciniomycetes</taxon>
        <taxon>Pucciniales</taxon>
        <taxon>Pucciniaceae</taxon>
        <taxon>Puccinia</taxon>
    </lineage>
</organism>
<dbReference type="VEuPathDB" id="FungiDB:PTTG_09756"/>
<reference evidence="1" key="2">
    <citation type="submission" date="2016-05" db="EMBL/GenBank/DDBJ databases">
        <title>Comparative analysis highlights variable genome content of wheat rusts and divergence of the mating loci.</title>
        <authorList>
            <person name="Cuomo C.A."/>
            <person name="Bakkeren G."/>
            <person name="Szabo L."/>
            <person name="Khalil H."/>
            <person name="Joly D."/>
            <person name="Goldberg J."/>
            <person name="Young S."/>
            <person name="Zeng Q."/>
            <person name="Fellers J."/>
        </authorList>
    </citation>
    <scope>NUCLEOTIDE SEQUENCE [LARGE SCALE GENOMIC DNA]</scope>
    <source>
        <strain evidence="1">1-1 BBBD Race 1</strain>
    </source>
</reference>